<dbReference type="InterPro" id="IPR002347">
    <property type="entry name" value="SDR_fam"/>
</dbReference>
<dbReference type="RefSeq" id="WP_069912738.1">
    <property type="nucleotide sequence ID" value="NZ_LAJE02000408.1"/>
</dbReference>
<evidence type="ECO:0000313" key="2">
    <source>
        <dbReference type="EMBL" id="OEO27928.1"/>
    </source>
</evidence>
<dbReference type="Pfam" id="PF13561">
    <property type="entry name" value="adh_short_C2"/>
    <property type="match status" value="1"/>
</dbReference>
<dbReference type="InterPro" id="IPR050259">
    <property type="entry name" value="SDR"/>
</dbReference>
<keyword evidence="3" id="KW-1185">Reference proteome</keyword>
<proteinExistence type="inferred from homology"/>
<dbReference type="InterPro" id="IPR011294">
    <property type="entry name" value="3-OHbutyrate_DH"/>
</dbReference>
<gene>
    <name evidence="2" type="ORF">VW23_007135</name>
</gene>
<dbReference type="Gene3D" id="3.40.50.720">
    <property type="entry name" value="NAD(P)-binding Rossmann-like Domain"/>
    <property type="match status" value="1"/>
</dbReference>
<dbReference type="AlphaFoldDB" id="A0A1E5XH50"/>
<dbReference type="FunFam" id="3.40.50.720:FF:000084">
    <property type="entry name" value="Short-chain dehydrogenase reductase"/>
    <property type="match status" value="1"/>
</dbReference>
<name>A0A1E5XH50_9HYPH</name>
<dbReference type="PANTHER" id="PTHR42879">
    <property type="entry name" value="3-OXOACYL-(ACYL-CARRIER-PROTEIN) REDUCTASE"/>
    <property type="match status" value="1"/>
</dbReference>
<dbReference type="InterPro" id="IPR036291">
    <property type="entry name" value="NAD(P)-bd_dom_sf"/>
</dbReference>
<accession>A0A1E5XH50</accession>
<dbReference type="SUPFAM" id="SSF51735">
    <property type="entry name" value="NAD(P)-binding Rossmann-fold domains"/>
    <property type="match status" value="1"/>
</dbReference>
<dbReference type="EMBL" id="LAJE02000408">
    <property type="protein sequence ID" value="OEO27928.1"/>
    <property type="molecule type" value="Genomic_DNA"/>
</dbReference>
<dbReference type="InterPro" id="IPR020904">
    <property type="entry name" value="Sc_DH/Rdtase_CS"/>
</dbReference>
<dbReference type="PANTHER" id="PTHR42879:SF2">
    <property type="entry name" value="3-OXOACYL-[ACYL-CARRIER-PROTEIN] REDUCTASE FABG"/>
    <property type="match status" value="1"/>
</dbReference>
<evidence type="ECO:0000313" key="3">
    <source>
        <dbReference type="Proteomes" id="UP000095463"/>
    </source>
</evidence>
<reference evidence="2 3" key="1">
    <citation type="journal article" date="2015" name="Genome Announc.">
        <title>Genome Assemblies of Three Soil-Associated Devosia species: D. insulae, D. limi, and D. soli.</title>
        <authorList>
            <person name="Hassan Y.I."/>
            <person name="Lepp D."/>
            <person name="Zhou T."/>
        </authorList>
    </citation>
    <scope>NUCLEOTIDE SEQUENCE [LARGE SCALE GENOMIC DNA]</scope>
    <source>
        <strain evidence="2 3">DS-56</strain>
    </source>
</reference>
<evidence type="ECO:0000256" key="1">
    <source>
        <dbReference type="ARBA" id="ARBA00006484"/>
    </source>
</evidence>
<comment type="caution">
    <text evidence="2">The sequence shown here is derived from an EMBL/GenBank/DDBJ whole genome shotgun (WGS) entry which is preliminary data.</text>
</comment>
<dbReference type="PROSITE" id="PS00061">
    <property type="entry name" value="ADH_SHORT"/>
    <property type="match status" value="1"/>
</dbReference>
<comment type="similarity">
    <text evidence="1">Belongs to the short-chain dehydrogenases/reductases (SDR) family.</text>
</comment>
<organism evidence="2 3">
    <name type="scientific">Devosia insulae DS-56</name>
    <dbReference type="NCBI Taxonomy" id="1116389"/>
    <lineage>
        <taxon>Bacteria</taxon>
        <taxon>Pseudomonadati</taxon>
        <taxon>Pseudomonadota</taxon>
        <taxon>Alphaproteobacteria</taxon>
        <taxon>Hyphomicrobiales</taxon>
        <taxon>Devosiaceae</taxon>
        <taxon>Devosia</taxon>
    </lineage>
</organism>
<protein>
    <submittedName>
        <fullName evidence="2">3-hydroxybutyrate dehydrogenase</fullName>
    </submittedName>
</protein>
<dbReference type="PRINTS" id="PR00080">
    <property type="entry name" value="SDRFAMILY"/>
</dbReference>
<dbReference type="OrthoDB" id="9804774at2"/>
<dbReference type="NCBIfam" id="NF009093">
    <property type="entry name" value="PRK12429.1"/>
    <property type="match status" value="1"/>
</dbReference>
<dbReference type="GO" id="GO:0003858">
    <property type="term" value="F:3-hydroxybutyrate dehydrogenase activity"/>
    <property type="evidence" value="ECO:0007669"/>
    <property type="project" value="InterPro"/>
</dbReference>
<sequence>MAEQKTALVTGALGGIGSAIAARLTADGFRVAQHDVVERVADDYFRADLTEVGAGEQLVAEVIARFGRLDVLVNNAGAQKVSPIAEFARADWDLVRSLSLDAAFECIKAAVPGMVSRGWGRIINIASAHGLVASPFKSAYVAAKHGLVGLTKSVALEVAEAGVTANAICPGYVRTPLVEKQIEDQMQVHGLSRDAVIRDVMLASQPTRRFVEAEEVAGLAAYLASDAARSITGTTIAIDGGWTAR</sequence>
<dbReference type="NCBIfam" id="TIGR01963">
    <property type="entry name" value="PHB_DH"/>
    <property type="match status" value="1"/>
</dbReference>
<dbReference type="GO" id="GO:0032787">
    <property type="term" value="P:monocarboxylic acid metabolic process"/>
    <property type="evidence" value="ECO:0007669"/>
    <property type="project" value="UniProtKB-ARBA"/>
</dbReference>
<dbReference type="PRINTS" id="PR00081">
    <property type="entry name" value="GDHRDH"/>
</dbReference>
<dbReference type="Proteomes" id="UP000095463">
    <property type="component" value="Unassembled WGS sequence"/>
</dbReference>